<dbReference type="InterPro" id="IPR032816">
    <property type="entry name" value="VTT_dom"/>
</dbReference>
<dbReference type="InterPro" id="IPR032818">
    <property type="entry name" value="DedA-like"/>
</dbReference>
<evidence type="ECO:0000256" key="1">
    <source>
        <dbReference type="ARBA" id="ARBA00004651"/>
    </source>
</evidence>
<comment type="caution">
    <text evidence="9">The sequence shown here is derived from an EMBL/GenBank/DDBJ whole genome shotgun (WGS) entry which is preliminary data.</text>
</comment>
<evidence type="ECO:0000259" key="8">
    <source>
        <dbReference type="Pfam" id="PF09335"/>
    </source>
</evidence>
<sequence length="194" mass="21293">MFDVIALVEAAGYLGLFAIVFVESGLFFGFFFPGDSLLFTAGVLASHGLLSFPAVVAVTFTAAILGVSVGYAFGKKVGPAIFKKHDSFFFHKDHLERTRVFYQAHGPKTIVLARFLPIIRTFAPIFAGIGRMHYRTFFFYNIVGGALWTVGLTGAGYYLGSVIPDIDRYLIPIILGIIIVSLIPALREFAKSRK</sequence>
<dbReference type="Pfam" id="PF09335">
    <property type="entry name" value="VTT_dom"/>
    <property type="match status" value="1"/>
</dbReference>
<comment type="subcellular location">
    <subcellularLocation>
        <location evidence="1 7">Cell membrane</location>
        <topology evidence="1 7">Multi-pass membrane protein</topology>
    </subcellularLocation>
</comment>
<keyword evidence="5 7" id="KW-1133">Transmembrane helix</keyword>
<keyword evidence="6 7" id="KW-0472">Membrane</keyword>
<comment type="similarity">
    <text evidence="2 7">Belongs to the DedA family.</text>
</comment>
<gene>
    <name evidence="9" type="ORF">A2988_04600</name>
</gene>
<evidence type="ECO:0000256" key="2">
    <source>
        <dbReference type="ARBA" id="ARBA00010792"/>
    </source>
</evidence>
<organism evidence="9 10">
    <name type="scientific">Candidatus Azambacteria bacterium RIFCSPLOWO2_01_FULL_46_25</name>
    <dbReference type="NCBI Taxonomy" id="1797298"/>
    <lineage>
        <taxon>Bacteria</taxon>
        <taxon>Candidatus Azamiibacteriota</taxon>
    </lineage>
</organism>
<evidence type="ECO:0000256" key="4">
    <source>
        <dbReference type="ARBA" id="ARBA00022692"/>
    </source>
</evidence>
<protein>
    <recommendedName>
        <fullName evidence="8">VTT domain-containing protein</fullName>
    </recommendedName>
</protein>
<evidence type="ECO:0000256" key="5">
    <source>
        <dbReference type="ARBA" id="ARBA00022989"/>
    </source>
</evidence>
<reference evidence="9 10" key="1">
    <citation type="journal article" date="2016" name="Nat. Commun.">
        <title>Thousands of microbial genomes shed light on interconnected biogeochemical processes in an aquifer system.</title>
        <authorList>
            <person name="Anantharaman K."/>
            <person name="Brown C.T."/>
            <person name="Hug L.A."/>
            <person name="Sharon I."/>
            <person name="Castelle C.J."/>
            <person name="Probst A.J."/>
            <person name="Thomas B.C."/>
            <person name="Singh A."/>
            <person name="Wilkins M.J."/>
            <person name="Karaoz U."/>
            <person name="Brodie E.L."/>
            <person name="Williams K.H."/>
            <person name="Hubbard S.S."/>
            <person name="Banfield J.F."/>
        </authorList>
    </citation>
    <scope>NUCLEOTIDE SEQUENCE [LARGE SCALE GENOMIC DNA]</scope>
</reference>
<dbReference type="Proteomes" id="UP000176650">
    <property type="component" value="Unassembled WGS sequence"/>
</dbReference>
<feature type="transmembrane region" description="Helical" evidence="7">
    <location>
        <begin position="137"/>
        <end position="157"/>
    </location>
</feature>
<dbReference type="STRING" id="1797298.A2988_04600"/>
<dbReference type="EMBL" id="MEYS01000001">
    <property type="protein sequence ID" value="OGD34745.1"/>
    <property type="molecule type" value="Genomic_DNA"/>
</dbReference>
<evidence type="ECO:0000313" key="10">
    <source>
        <dbReference type="Proteomes" id="UP000176650"/>
    </source>
</evidence>
<accession>A0A1F5BVW1</accession>
<feature type="transmembrane region" description="Helical" evidence="7">
    <location>
        <begin position="169"/>
        <end position="186"/>
    </location>
</feature>
<name>A0A1F5BVW1_9BACT</name>
<keyword evidence="3 7" id="KW-1003">Cell membrane</keyword>
<dbReference type="GO" id="GO:0005886">
    <property type="term" value="C:plasma membrane"/>
    <property type="evidence" value="ECO:0007669"/>
    <property type="project" value="UniProtKB-SubCell"/>
</dbReference>
<keyword evidence="4 7" id="KW-0812">Transmembrane</keyword>
<feature type="transmembrane region" description="Helical" evidence="7">
    <location>
        <begin position="12"/>
        <end position="32"/>
    </location>
</feature>
<evidence type="ECO:0000256" key="7">
    <source>
        <dbReference type="RuleBase" id="RU367016"/>
    </source>
</evidence>
<feature type="transmembrane region" description="Helical" evidence="7">
    <location>
        <begin position="52"/>
        <end position="74"/>
    </location>
</feature>
<evidence type="ECO:0000256" key="6">
    <source>
        <dbReference type="ARBA" id="ARBA00023136"/>
    </source>
</evidence>
<dbReference type="PANTHER" id="PTHR30353">
    <property type="entry name" value="INNER MEMBRANE PROTEIN DEDA-RELATED"/>
    <property type="match status" value="1"/>
</dbReference>
<proteinExistence type="inferred from homology"/>
<dbReference type="PANTHER" id="PTHR30353:SF0">
    <property type="entry name" value="TRANSMEMBRANE PROTEIN"/>
    <property type="match status" value="1"/>
</dbReference>
<dbReference type="AlphaFoldDB" id="A0A1F5BVW1"/>
<evidence type="ECO:0000313" key="9">
    <source>
        <dbReference type="EMBL" id="OGD34745.1"/>
    </source>
</evidence>
<feature type="domain" description="VTT" evidence="8">
    <location>
        <begin position="32"/>
        <end position="157"/>
    </location>
</feature>
<evidence type="ECO:0000256" key="3">
    <source>
        <dbReference type="ARBA" id="ARBA00022475"/>
    </source>
</evidence>